<keyword evidence="2" id="KW-1185">Reference proteome</keyword>
<dbReference type="AlphaFoldDB" id="A0ABD3A9H5"/>
<evidence type="ECO:0000313" key="2">
    <source>
        <dbReference type="Proteomes" id="UP001630127"/>
    </source>
</evidence>
<dbReference type="Pfam" id="PF04437">
    <property type="entry name" value="RINT1_TIP1"/>
    <property type="match status" value="1"/>
</dbReference>
<dbReference type="InterPro" id="IPR007528">
    <property type="entry name" value="RINT1_Tip20"/>
</dbReference>
<dbReference type="PROSITE" id="PS51386">
    <property type="entry name" value="RINT1_TIP20"/>
    <property type="match status" value="1"/>
</dbReference>
<reference evidence="1 2" key="1">
    <citation type="submission" date="2024-11" db="EMBL/GenBank/DDBJ databases">
        <title>A near-complete genome assembly of Cinchona calisaya.</title>
        <authorList>
            <person name="Lian D.C."/>
            <person name="Zhao X.W."/>
            <person name="Wei L."/>
        </authorList>
    </citation>
    <scope>NUCLEOTIDE SEQUENCE [LARGE SCALE GENOMIC DNA]</scope>
    <source>
        <tissue evidence="1">Nenye</tissue>
    </source>
</reference>
<sequence length="805" mass="90804">MARPENTSRILPLPPVSSLSPTTVAFLNAKFTAAEDLHQLSPVLMSELRNDCYNLDRSLSDLSHQFNQLLADYSSHSNQIASNFSNIKSKLSDIHSSTLPAASSSDGGAGRLLGEELPALAKEVARVEAVRTYAETALKLDTLVGDIEDAVSATLKRTLRGRLSSDNSEEMRVGAIRTLKLTEDILSSIAKFNPQWSRLVSAVDHRVDRALAILRPQAVADHRSLLASLGWPPPLSSLNSSSLDIKGSGDVQNPLFTVQGDLKHQYCKSFLALCSLQELQRQRKSRQLEGHNLEVALWQPLWAIEELINPISIDSQRHFSKWIDKPEFIFALVYKITRDYVDSMDELLQPLVDEALLSGYSCREEWVSAMVTSLLTYLAKEIFPMYVAQLEEESISGVRSQARISWLNLIDLMISFDKRIQSLVAHCGILLSLPEDGSQQKISSLAVFCDRPDWLDIWAEIELSDTIDKLKLEVEDERNWSTKIQGTAVISDQDDNKTPPISGVFQRLLSYVVDRCRSLPNISMRARFVRLTCVPLIEKFLDCLLLRCLEAEGLTALTDDDALIKVAISINAAFSFGSVLKEWCEDVFFLEMGLDQVDQLETSDIDGFSGRSKEANGNNDVIKEVDKLERFRLEWIEKLSTVVLRGFDVSCRDYIKNRKQWQEKGEEGWAVSRSFLGALEYLQRKLSVLEENLNSPDFVRVWRSLASGIDHLIFNGIFMSNVKFHDGGIERLCNDLGVLFGVFRTWCLRPEGFFPKVSEGLKLLKMEQKQLQTGLAGGERWFKDNRITHLTEAEVEKIMKNRVYG</sequence>
<accession>A0ABD3A9H5</accession>
<dbReference type="PANTHER" id="PTHR13520:SF1">
    <property type="entry name" value="RINT1-LIKE PROTEIN MAG2"/>
    <property type="match status" value="1"/>
</dbReference>
<name>A0ABD3A9H5_9GENT</name>
<protein>
    <recommendedName>
        <fullName evidence="3">RINT1-like protein MAG2</fullName>
    </recommendedName>
</protein>
<organism evidence="1 2">
    <name type="scientific">Cinchona calisaya</name>
    <dbReference type="NCBI Taxonomy" id="153742"/>
    <lineage>
        <taxon>Eukaryota</taxon>
        <taxon>Viridiplantae</taxon>
        <taxon>Streptophyta</taxon>
        <taxon>Embryophyta</taxon>
        <taxon>Tracheophyta</taxon>
        <taxon>Spermatophyta</taxon>
        <taxon>Magnoliopsida</taxon>
        <taxon>eudicotyledons</taxon>
        <taxon>Gunneridae</taxon>
        <taxon>Pentapetalae</taxon>
        <taxon>asterids</taxon>
        <taxon>lamiids</taxon>
        <taxon>Gentianales</taxon>
        <taxon>Rubiaceae</taxon>
        <taxon>Cinchonoideae</taxon>
        <taxon>Cinchoneae</taxon>
        <taxon>Cinchona</taxon>
    </lineage>
</organism>
<dbReference type="EMBL" id="JBJUIK010000004">
    <property type="protein sequence ID" value="KAL3528357.1"/>
    <property type="molecule type" value="Genomic_DNA"/>
</dbReference>
<evidence type="ECO:0008006" key="3">
    <source>
        <dbReference type="Google" id="ProtNLM"/>
    </source>
</evidence>
<comment type="caution">
    <text evidence="1">The sequence shown here is derived from an EMBL/GenBank/DDBJ whole genome shotgun (WGS) entry which is preliminary data.</text>
</comment>
<dbReference type="Proteomes" id="UP001630127">
    <property type="component" value="Unassembled WGS sequence"/>
</dbReference>
<dbReference type="PANTHER" id="PTHR13520">
    <property type="entry name" value="RAD50-INTERACTING PROTEIN 1 RINT-1"/>
    <property type="match status" value="1"/>
</dbReference>
<evidence type="ECO:0000313" key="1">
    <source>
        <dbReference type="EMBL" id="KAL3528357.1"/>
    </source>
</evidence>
<gene>
    <name evidence="1" type="ORF">ACH5RR_007679</name>
</gene>
<proteinExistence type="predicted"/>
<dbReference type="Gene3D" id="1.20.58.670">
    <property type="entry name" value="Dsl1p vesicle tethering complex, Tip20p subunit, domain D"/>
    <property type="match status" value="1"/>
</dbReference>
<dbReference type="InterPro" id="IPR042044">
    <property type="entry name" value="EXOC6PINT-1/Sec15/Tip20_C_dom2"/>
</dbReference>